<evidence type="ECO:0000313" key="2">
    <source>
        <dbReference type="Proteomes" id="UP000236291"/>
    </source>
</evidence>
<comment type="caution">
    <text evidence="1">The sequence shown here is derived from an EMBL/GenBank/DDBJ whole genome shotgun (WGS) entry which is preliminary data.</text>
</comment>
<evidence type="ECO:0000313" key="1">
    <source>
        <dbReference type="EMBL" id="PNX84599.1"/>
    </source>
</evidence>
<accession>A0A2K3M1D5</accession>
<dbReference type="AlphaFoldDB" id="A0A2K3M1D5"/>
<name>A0A2K3M1D5_TRIPR</name>
<reference evidence="1 2" key="1">
    <citation type="journal article" date="2014" name="Am. J. Bot.">
        <title>Genome assembly and annotation for red clover (Trifolium pratense; Fabaceae).</title>
        <authorList>
            <person name="Istvanek J."/>
            <person name="Jaros M."/>
            <person name="Krenek A."/>
            <person name="Repkova J."/>
        </authorList>
    </citation>
    <scope>NUCLEOTIDE SEQUENCE [LARGE SCALE GENOMIC DNA]</scope>
    <source>
        <strain evidence="2">cv. Tatra</strain>
        <tissue evidence="1">Young leaves</tissue>
    </source>
</reference>
<sequence>MAELSITPSIAGWRNWQTRHVLVMAETRLAPCAVNGEFASHAMCEEMTKVGKSPLNI</sequence>
<dbReference type="Proteomes" id="UP000236291">
    <property type="component" value="Unassembled WGS sequence"/>
</dbReference>
<gene>
    <name evidence="1" type="ORF">L195_g040661</name>
</gene>
<reference evidence="1 2" key="2">
    <citation type="journal article" date="2017" name="Front. Plant Sci.">
        <title>Gene Classification and Mining of Molecular Markers Useful in Red Clover (Trifolium pratense) Breeding.</title>
        <authorList>
            <person name="Istvanek J."/>
            <person name="Dluhosova J."/>
            <person name="Dluhos P."/>
            <person name="Patkova L."/>
            <person name="Nedelnik J."/>
            <person name="Repkova J."/>
        </authorList>
    </citation>
    <scope>NUCLEOTIDE SEQUENCE [LARGE SCALE GENOMIC DNA]</scope>
    <source>
        <strain evidence="2">cv. Tatra</strain>
        <tissue evidence="1">Young leaves</tissue>
    </source>
</reference>
<organism evidence="1 2">
    <name type="scientific">Trifolium pratense</name>
    <name type="common">Red clover</name>
    <dbReference type="NCBI Taxonomy" id="57577"/>
    <lineage>
        <taxon>Eukaryota</taxon>
        <taxon>Viridiplantae</taxon>
        <taxon>Streptophyta</taxon>
        <taxon>Embryophyta</taxon>
        <taxon>Tracheophyta</taxon>
        <taxon>Spermatophyta</taxon>
        <taxon>Magnoliopsida</taxon>
        <taxon>eudicotyledons</taxon>
        <taxon>Gunneridae</taxon>
        <taxon>Pentapetalae</taxon>
        <taxon>rosids</taxon>
        <taxon>fabids</taxon>
        <taxon>Fabales</taxon>
        <taxon>Fabaceae</taxon>
        <taxon>Papilionoideae</taxon>
        <taxon>50 kb inversion clade</taxon>
        <taxon>NPAAA clade</taxon>
        <taxon>Hologalegina</taxon>
        <taxon>IRL clade</taxon>
        <taxon>Trifolieae</taxon>
        <taxon>Trifolium</taxon>
    </lineage>
</organism>
<dbReference type="EMBL" id="ASHM01046720">
    <property type="protein sequence ID" value="PNX84599.1"/>
    <property type="molecule type" value="Genomic_DNA"/>
</dbReference>
<proteinExistence type="predicted"/>
<protein>
    <submittedName>
        <fullName evidence="1">Uncharacterized protein</fullName>
    </submittedName>
</protein>